<feature type="repeat" description="ANK" evidence="6">
    <location>
        <begin position="101"/>
        <end position="134"/>
    </location>
</feature>
<dbReference type="GO" id="GO:0016301">
    <property type="term" value="F:kinase activity"/>
    <property type="evidence" value="ECO:0007669"/>
    <property type="project" value="UniProtKB-KW"/>
</dbReference>
<name>A0A8H4ABF8_GIGMA</name>
<evidence type="ECO:0000256" key="2">
    <source>
        <dbReference type="ARBA" id="ARBA00022737"/>
    </source>
</evidence>
<dbReference type="InterPro" id="IPR002110">
    <property type="entry name" value="Ankyrin_rpt"/>
</dbReference>
<evidence type="ECO:0000259" key="10">
    <source>
        <dbReference type="PROSITE" id="PS50178"/>
    </source>
</evidence>
<dbReference type="SUPFAM" id="SSF57903">
    <property type="entry name" value="FYVE/PHD zinc finger"/>
    <property type="match status" value="1"/>
</dbReference>
<evidence type="ECO:0000256" key="4">
    <source>
        <dbReference type="ARBA" id="ARBA00022833"/>
    </source>
</evidence>
<dbReference type="SUPFAM" id="SSF48403">
    <property type="entry name" value="Ankyrin repeat"/>
    <property type="match status" value="1"/>
</dbReference>
<dbReference type="Gene3D" id="3.30.40.10">
    <property type="entry name" value="Zinc/RING finger domain, C3HC4 (zinc finger)"/>
    <property type="match status" value="2"/>
</dbReference>
<dbReference type="InterPro" id="IPR001841">
    <property type="entry name" value="Znf_RING"/>
</dbReference>
<dbReference type="Gene3D" id="1.25.40.20">
    <property type="entry name" value="Ankyrin repeat-containing domain"/>
    <property type="match status" value="2"/>
</dbReference>
<keyword evidence="1" id="KW-0479">Metal-binding</keyword>
<feature type="region of interest" description="Disordered" evidence="8">
    <location>
        <begin position="1"/>
        <end position="24"/>
    </location>
</feature>
<dbReference type="EMBL" id="WTPW01000842">
    <property type="protein sequence ID" value="KAF0475628.1"/>
    <property type="molecule type" value="Genomic_DNA"/>
</dbReference>
<keyword evidence="12" id="KW-1185">Reference proteome</keyword>
<dbReference type="PANTHER" id="PTHR24173">
    <property type="entry name" value="ANKYRIN REPEAT CONTAINING"/>
    <property type="match status" value="1"/>
</dbReference>
<organism evidence="11 12">
    <name type="scientific">Gigaspora margarita</name>
    <dbReference type="NCBI Taxonomy" id="4874"/>
    <lineage>
        <taxon>Eukaryota</taxon>
        <taxon>Fungi</taxon>
        <taxon>Fungi incertae sedis</taxon>
        <taxon>Mucoromycota</taxon>
        <taxon>Glomeromycotina</taxon>
        <taxon>Glomeromycetes</taxon>
        <taxon>Diversisporales</taxon>
        <taxon>Gigasporaceae</taxon>
        <taxon>Gigaspora</taxon>
    </lineage>
</organism>
<keyword evidence="11" id="KW-0808">Transferase</keyword>
<keyword evidence="4" id="KW-0862">Zinc</keyword>
<keyword evidence="3 7" id="KW-0863">Zinc-finger</keyword>
<protein>
    <submittedName>
        <fullName evidence="11">1-phosphatidylinositol-3-phosphate 5-kinase</fullName>
    </submittedName>
</protein>
<evidence type="ECO:0000256" key="7">
    <source>
        <dbReference type="PROSITE-ProRule" id="PRU00175"/>
    </source>
</evidence>
<gene>
    <name evidence="11" type="ORF">F8M41_024576</name>
</gene>
<feature type="repeat" description="ANK" evidence="6">
    <location>
        <begin position="168"/>
        <end position="201"/>
    </location>
</feature>
<evidence type="ECO:0000313" key="12">
    <source>
        <dbReference type="Proteomes" id="UP000439903"/>
    </source>
</evidence>
<dbReference type="PROSITE" id="PS50088">
    <property type="entry name" value="ANK_REPEAT"/>
    <property type="match status" value="4"/>
</dbReference>
<dbReference type="Pfam" id="PF01363">
    <property type="entry name" value="FYVE"/>
    <property type="match status" value="1"/>
</dbReference>
<dbReference type="OrthoDB" id="660555at2759"/>
<evidence type="ECO:0000259" key="9">
    <source>
        <dbReference type="PROSITE" id="PS50089"/>
    </source>
</evidence>
<sequence>MVSSPPLTPTLHIPDSVHPPIPGESHRYYGNIHKNQVKLPSTVQTSHASRLDIDGSMENDLDIHEATAAGNMARVKELLDPRGSGEATSSFLLANEASSSSGLTPLHYAASRGHLEIVKWLIIDAGAIVDLEDQTGETALLKAAYNGHADVVAWLLRKQANIEQKDNDGWTALHNASAQGYLPIVKHLLEVVNADVDVKSNKGHTPLMNAASKGHINIVEYLLDRGSANPLIKNKFGETAYDAAATSQEIYICELLEKAEREWWKGKKSLPQASTFDELIHMPNTNQPYDLYAFHITIPVVLHENQRSSSSFGLSIRGPSKYSANSLLKSDVRGPWSYPSGKPQSKDNVRLPVGISSSVSVLSTTSSKASQRPWFWVTEWQIDLTHPRVDSQGWQYSKSFDDPDGMWTASPQSNSGGWVRRRRWVRVMKRRMDLTESGVLQLVSNSENDTPDYIERAESIVKKNSNNSKGKAVDLSISEQLVKYKEAIEILSSGIKTDLNAQRKQQAISLFSSFTQHVENLDHMVKGNDGAPRSPSLHDVPITPNLSKSPSPILPFRSDISTNPSKAIDRNTITNLRAPSTASIEVIENPWKNAFPSEDVGNTQPSVYENQIVSPTRAHPQTGINMTNASGHSISSGYKWENDEDVNECRRCKGRFSMFVRKHHCRRCGQVVCAKCSSARVLLPPSQVLCNPSGSGETSQTPQYHRVCSACFASGLTPRPRANSFTSTSLVGGASSVSHSRRMSSSSTMTECPACSTTLSKFGGKEAQEEHVQQCLDKSGNSVSGYKYVVYKLLQNNFLVGQECPICFEEFLAGETVTRLNCLCSYHYHCIQGWFDRGGECPIHFR</sequence>
<proteinExistence type="predicted"/>
<keyword evidence="2" id="KW-0677">Repeat</keyword>
<dbReference type="PROSITE" id="PS50297">
    <property type="entry name" value="ANK_REP_REGION"/>
    <property type="match status" value="4"/>
</dbReference>
<keyword evidence="5 6" id="KW-0040">ANK repeat</keyword>
<reference evidence="11 12" key="1">
    <citation type="journal article" date="2019" name="Environ. Microbiol.">
        <title>At the nexus of three kingdoms: the genome of the mycorrhizal fungus Gigaspora margarita provides insights into plant, endobacterial and fungal interactions.</title>
        <authorList>
            <person name="Venice F."/>
            <person name="Ghignone S."/>
            <person name="Salvioli di Fossalunga A."/>
            <person name="Amselem J."/>
            <person name="Novero M."/>
            <person name="Xianan X."/>
            <person name="Sedzielewska Toro K."/>
            <person name="Morin E."/>
            <person name="Lipzen A."/>
            <person name="Grigoriev I.V."/>
            <person name="Henrissat B."/>
            <person name="Martin F.M."/>
            <person name="Bonfante P."/>
        </authorList>
    </citation>
    <scope>NUCLEOTIDE SEQUENCE [LARGE SCALE GENOMIC DNA]</scope>
    <source>
        <strain evidence="11 12">BEG34</strain>
    </source>
</reference>
<dbReference type="InterPro" id="IPR000306">
    <property type="entry name" value="Znf_FYVE"/>
</dbReference>
<comment type="caution">
    <text evidence="11">The sequence shown here is derived from an EMBL/GenBank/DDBJ whole genome shotgun (WGS) entry which is preliminary data.</text>
</comment>
<evidence type="ECO:0000313" key="11">
    <source>
        <dbReference type="EMBL" id="KAF0475628.1"/>
    </source>
</evidence>
<feature type="repeat" description="ANK" evidence="6">
    <location>
        <begin position="135"/>
        <end position="167"/>
    </location>
</feature>
<evidence type="ECO:0000256" key="6">
    <source>
        <dbReference type="PROSITE-ProRule" id="PRU00023"/>
    </source>
</evidence>
<accession>A0A8H4ABF8</accession>
<evidence type="ECO:0000256" key="1">
    <source>
        <dbReference type="ARBA" id="ARBA00022723"/>
    </source>
</evidence>
<dbReference type="AlphaFoldDB" id="A0A8H4ABF8"/>
<dbReference type="Pfam" id="PF00023">
    <property type="entry name" value="Ank"/>
    <property type="match status" value="1"/>
</dbReference>
<evidence type="ECO:0000256" key="3">
    <source>
        <dbReference type="ARBA" id="ARBA00022771"/>
    </source>
</evidence>
<dbReference type="InterPro" id="IPR011011">
    <property type="entry name" value="Znf_FYVE_PHD"/>
</dbReference>
<dbReference type="InterPro" id="IPR017455">
    <property type="entry name" value="Znf_FYVE-rel"/>
</dbReference>
<dbReference type="PANTHER" id="PTHR24173:SF74">
    <property type="entry name" value="ANKYRIN REPEAT DOMAIN-CONTAINING PROTEIN 16"/>
    <property type="match status" value="1"/>
</dbReference>
<evidence type="ECO:0000256" key="8">
    <source>
        <dbReference type="SAM" id="MobiDB-lite"/>
    </source>
</evidence>
<keyword evidence="11" id="KW-0418">Kinase</keyword>
<dbReference type="CDD" id="cd16489">
    <property type="entry name" value="mRING-CH-C4HC2H_ZNRF"/>
    <property type="match status" value="1"/>
</dbReference>
<feature type="domain" description="FYVE-type" evidence="10">
    <location>
        <begin position="643"/>
        <end position="716"/>
    </location>
</feature>
<dbReference type="InterPro" id="IPR036770">
    <property type="entry name" value="Ankyrin_rpt-contain_sf"/>
</dbReference>
<dbReference type="Pfam" id="PF12796">
    <property type="entry name" value="Ank_2"/>
    <property type="match status" value="1"/>
</dbReference>
<dbReference type="InterPro" id="IPR013083">
    <property type="entry name" value="Znf_RING/FYVE/PHD"/>
</dbReference>
<dbReference type="SMART" id="SM00248">
    <property type="entry name" value="ANK"/>
    <property type="match status" value="4"/>
</dbReference>
<dbReference type="SUPFAM" id="SSF57850">
    <property type="entry name" value="RING/U-box"/>
    <property type="match status" value="1"/>
</dbReference>
<dbReference type="SMART" id="SM00064">
    <property type="entry name" value="FYVE"/>
    <property type="match status" value="1"/>
</dbReference>
<evidence type="ECO:0000256" key="5">
    <source>
        <dbReference type="ARBA" id="ARBA00023043"/>
    </source>
</evidence>
<dbReference type="SMART" id="SM00184">
    <property type="entry name" value="RING"/>
    <property type="match status" value="2"/>
</dbReference>
<dbReference type="Pfam" id="PF13639">
    <property type="entry name" value="zf-RING_2"/>
    <property type="match status" value="1"/>
</dbReference>
<dbReference type="GO" id="GO:0008270">
    <property type="term" value="F:zinc ion binding"/>
    <property type="evidence" value="ECO:0007669"/>
    <property type="project" value="UniProtKB-KW"/>
</dbReference>
<dbReference type="PROSITE" id="PS50178">
    <property type="entry name" value="ZF_FYVE"/>
    <property type="match status" value="1"/>
</dbReference>
<dbReference type="Pfam" id="PF13637">
    <property type="entry name" value="Ank_4"/>
    <property type="match status" value="1"/>
</dbReference>
<feature type="repeat" description="ANK" evidence="6">
    <location>
        <begin position="202"/>
        <end position="227"/>
    </location>
</feature>
<feature type="domain" description="RING-type" evidence="9">
    <location>
        <begin position="804"/>
        <end position="844"/>
    </location>
</feature>
<dbReference type="PROSITE" id="PS50089">
    <property type="entry name" value="ZF_RING_2"/>
    <property type="match status" value="1"/>
</dbReference>
<dbReference type="Proteomes" id="UP000439903">
    <property type="component" value="Unassembled WGS sequence"/>
</dbReference>
<dbReference type="PRINTS" id="PR01415">
    <property type="entry name" value="ANKYRIN"/>
</dbReference>